<dbReference type="InterPro" id="IPR000412">
    <property type="entry name" value="ABC_2_transport"/>
</dbReference>
<feature type="transmembrane region" description="Helical" evidence="6">
    <location>
        <begin position="65"/>
        <end position="90"/>
    </location>
</feature>
<evidence type="ECO:0000256" key="6">
    <source>
        <dbReference type="SAM" id="Phobius"/>
    </source>
</evidence>
<proteinExistence type="predicted"/>
<sequence length="256" mass="27057">MTTLETRPARTVGGFQPAFLGLELRRTLRDKRTLIFALVMPPLFFIIFGTTSANRTESVGSGNVTGYVMVSMAVYGALLATTTGAARVSVERAAGWSRQLRLTPLQPLAYIATKIAVAMVLGLLSVTVVFVAGAFLGAQLPASAWVSCFLLAWIGSLVFAAFGLFVGYLLPAENVMQLLGVSLALLSFAGGLFMPLHGWFDTVSKVVPTNGIATLARAPFAEPSAAGVVLAIVNVLAWAAIFTIGSAVLFRRDTAR</sequence>
<dbReference type="AlphaFoldDB" id="A0A7K1V4P2"/>
<gene>
    <name evidence="8" type="ORF">GPX89_30590</name>
</gene>
<evidence type="ECO:0000313" key="8">
    <source>
        <dbReference type="EMBL" id="MVU81576.1"/>
    </source>
</evidence>
<feature type="transmembrane region" description="Helical" evidence="6">
    <location>
        <begin position="225"/>
        <end position="250"/>
    </location>
</feature>
<dbReference type="Pfam" id="PF01061">
    <property type="entry name" value="ABC2_membrane"/>
    <property type="match status" value="1"/>
</dbReference>
<keyword evidence="5" id="KW-0046">Antibiotic resistance</keyword>
<evidence type="ECO:0000259" key="7">
    <source>
        <dbReference type="Pfam" id="PF01061"/>
    </source>
</evidence>
<dbReference type="PIRSF" id="PIRSF006648">
    <property type="entry name" value="DrrB"/>
    <property type="match status" value="1"/>
</dbReference>
<evidence type="ECO:0000313" key="9">
    <source>
        <dbReference type="Proteomes" id="UP000466794"/>
    </source>
</evidence>
<keyword evidence="9" id="KW-1185">Reference proteome</keyword>
<dbReference type="PANTHER" id="PTHR43229:SF2">
    <property type="entry name" value="NODULATION PROTEIN J"/>
    <property type="match status" value="1"/>
</dbReference>
<dbReference type="InterPro" id="IPR051784">
    <property type="entry name" value="Nod_factor_ABC_transporter"/>
</dbReference>
<keyword evidence="3 6" id="KW-1133">Transmembrane helix</keyword>
<feature type="transmembrane region" description="Helical" evidence="6">
    <location>
        <begin position="111"/>
        <end position="136"/>
    </location>
</feature>
<evidence type="ECO:0000256" key="3">
    <source>
        <dbReference type="ARBA" id="ARBA00022989"/>
    </source>
</evidence>
<feature type="transmembrane region" description="Helical" evidence="6">
    <location>
        <begin position="34"/>
        <end position="53"/>
    </location>
</feature>
<dbReference type="Proteomes" id="UP000466794">
    <property type="component" value="Unassembled WGS sequence"/>
</dbReference>
<keyword evidence="2 6" id="KW-0812">Transmembrane</keyword>
<reference evidence="8 9" key="1">
    <citation type="submission" date="2019-12" db="EMBL/GenBank/DDBJ databases">
        <title>Nocardia sp. nov. ET3-3 isolated from soil.</title>
        <authorList>
            <person name="Kanchanasin P."/>
            <person name="Tanasupawat S."/>
            <person name="Yuki M."/>
            <person name="Kudo T."/>
        </authorList>
    </citation>
    <scope>NUCLEOTIDE SEQUENCE [LARGE SCALE GENOMIC DNA]</scope>
    <source>
        <strain evidence="8 9">ET3-3</strain>
    </source>
</reference>
<dbReference type="EMBL" id="WRPP01000006">
    <property type="protein sequence ID" value="MVU81576.1"/>
    <property type="molecule type" value="Genomic_DNA"/>
</dbReference>
<accession>A0A7K1V4P2</accession>
<comment type="subcellular location">
    <subcellularLocation>
        <location evidence="1">Membrane</location>
        <topology evidence="1">Multi-pass membrane protein</topology>
    </subcellularLocation>
</comment>
<dbReference type="InterPro" id="IPR013525">
    <property type="entry name" value="ABC2_TM"/>
</dbReference>
<comment type="caution">
    <text evidence="8">The sequence shown here is derived from an EMBL/GenBank/DDBJ whole genome shotgun (WGS) entry which is preliminary data.</text>
</comment>
<dbReference type="GO" id="GO:0046677">
    <property type="term" value="P:response to antibiotic"/>
    <property type="evidence" value="ECO:0007669"/>
    <property type="project" value="UniProtKB-KW"/>
</dbReference>
<dbReference type="GO" id="GO:0140359">
    <property type="term" value="F:ABC-type transporter activity"/>
    <property type="evidence" value="ECO:0007669"/>
    <property type="project" value="InterPro"/>
</dbReference>
<feature type="transmembrane region" description="Helical" evidence="6">
    <location>
        <begin position="178"/>
        <end position="200"/>
    </location>
</feature>
<evidence type="ECO:0000256" key="2">
    <source>
        <dbReference type="ARBA" id="ARBA00022692"/>
    </source>
</evidence>
<dbReference type="RefSeq" id="WP_157391130.1">
    <property type="nucleotide sequence ID" value="NZ_WRPP01000006.1"/>
</dbReference>
<dbReference type="GO" id="GO:0043190">
    <property type="term" value="C:ATP-binding cassette (ABC) transporter complex"/>
    <property type="evidence" value="ECO:0007669"/>
    <property type="project" value="InterPro"/>
</dbReference>
<organism evidence="8 9">
    <name type="scientific">Nocardia terrae</name>
    <dbReference type="NCBI Taxonomy" id="2675851"/>
    <lineage>
        <taxon>Bacteria</taxon>
        <taxon>Bacillati</taxon>
        <taxon>Actinomycetota</taxon>
        <taxon>Actinomycetes</taxon>
        <taxon>Mycobacteriales</taxon>
        <taxon>Nocardiaceae</taxon>
        <taxon>Nocardia</taxon>
    </lineage>
</organism>
<protein>
    <submittedName>
        <fullName evidence="8">ABC transporter permease</fullName>
    </submittedName>
</protein>
<evidence type="ECO:0000256" key="5">
    <source>
        <dbReference type="ARBA" id="ARBA00023251"/>
    </source>
</evidence>
<keyword evidence="4 6" id="KW-0472">Membrane</keyword>
<feature type="domain" description="ABC-2 type transporter transmembrane" evidence="7">
    <location>
        <begin position="23"/>
        <end position="209"/>
    </location>
</feature>
<evidence type="ECO:0000256" key="4">
    <source>
        <dbReference type="ARBA" id="ARBA00023136"/>
    </source>
</evidence>
<feature type="transmembrane region" description="Helical" evidence="6">
    <location>
        <begin position="142"/>
        <end position="166"/>
    </location>
</feature>
<evidence type="ECO:0000256" key="1">
    <source>
        <dbReference type="ARBA" id="ARBA00004141"/>
    </source>
</evidence>
<name>A0A7K1V4P2_9NOCA</name>
<dbReference type="PANTHER" id="PTHR43229">
    <property type="entry name" value="NODULATION PROTEIN J"/>
    <property type="match status" value="1"/>
</dbReference>